<dbReference type="GO" id="GO:0005741">
    <property type="term" value="C:mitochondrial outer membrane"/>
    <property type="evidence" value="ECO:0007669"/>
    <property type="project" value="TreeGrafter"/>
</dbReference>
<sequence length="332" mass="35308">MSQSMLSLKRSTTSAVLQLNLYCGGPSLAAPNAPPTALCKGKVCACAEGEGGPLSSSCASCRRAQPLPSTAGARFQPSPPAPLDELDADEDSGSDMSATPLAATGARGFPHFSAPDEDEEGPAGNPSPPGTPESDEGFSEPDAGSASPVTDELYHRTLDAVTDYYQVFAGRAGSKGLVLLRGGGSWQHDKLLETLRRVGDGVMDKHKLAFQGMLRKLDIKRQEDLKCITTVAHNVFSDGVTNWGRIIMLICFGALVAKHLKTIQLENSISILAQTITDFLMVYNRTWIVQHNGWDGCIEFFHVEDVEGGIRNVLMAFAGVAGLGAGLAYLIR</sequence>
<evidence type="ECO:0000256" key="4">
    <source>
        <dbReference type="ARBA" id="ARBA00022490"/>
    </source>
</evidence>
<dbReference type="GO" id="GO:0051400">
    <property type="term" value="F:BH domain binding"/>
    <property type="evidence" value="ECO:0007669"/>
    <property type="project" value="TreeGrafter"/>
</dbReference>
<dbReference type="GO" id="GO:0008053">
    <property type="term" value="P:mitochondrial fusion"/>
    <property type="evidence" value="ECO:0007669"/>
    <property type="project" value="TreeGrafter"/>
</dbReference>
<dbReference type="InterPro" id="IPR046371">
    <property type="entry name" value="Bcl-2_BH1-3"/>
</dbReference>
<dbReference type="GO" id="GO:0097192">
    <property type="term" value="P:extrinsic apoptotic signaling pathway in absence of ligand"/>
    <property type="evidence" value="ECO:0007669"/>
    <property type="project" value="TreeGrafter"/>
</dbReference>
<dbReference type="PANTHER" id="PTHR11256:SF46">
    <property type="entry name" value="INDUCED MYELOID LEUKEMIA CELL DIFFERENTIATION PROTEIN MCL-1"/>
    <property type="match status" value="1"/>
</dbReference>
<keyword evidence="5" id="KW-0053">Apoptosis</keyword>
<dbReference type="GO" id="GO:0001836">
    <property type="term" value="P:release of cytochrome c from mitochondria"/>
    <property type="evidence" value="ECO:0007669"/>
    <property type="project" value="TreeGrafter"/>
</dbReference>
<dbReference type="PROSITE" id="PS50062">
    <property type="entry name" value="BCL2_FAMILY"/>
    <property type="match status" value="1"/>
</dbReference>
<dbReference type="PANTHER" id="PTHR11256">
    <property type="entry name" value="BCL-2 RELATED"/>
    <property type="match status" value="1"/>
</dbReference>
<dbReference type="InterPro" id="IPR026298">
    <property type="entry name" value="Bcl-2_fam"/>
</dbReference>
<keyword evidence="8" id="KW-0472">Membrane</keyword>
<evidence type="ECO:0000313" key="10">
    <source>
        <dbReference type="Proteomes" id="UP000515156"/>
    </source>
</evidence>
<evidence type="ECO:0000256" key="8">
    <source>
        <dbReference type="SAM" id="Phobius"/>
    </source>
</evidence>
<dbReference type="AlphaFoldDB" id="A0A6P7WPY8"/>
<feature type="transmembrane region" description="Helical" evidence="8">
    <location>
        <begin position="313"/>
        <end position="331"/>
    </location>
</feature>
<keyword evidence="8" id="KW-0812">Transmembrane</keyword>
<dbReference type="InterPro" id="IPR002475">
    <property type="entry name" value="Bcl2-like"/>
</dbReference>
<evidence type="ECO:0000256" key="1">
    <source>
        <dbReference type="ARBA" id="ARBA00004123"/>
    </source>
</evidence>
<reference evidence="11" key="1">
    <citation type="submission" date="2025-08" db="UniProtKB">
        <authorList>
            <consortium name="RefSeq"/>
        </authorList>
    </citation>
    <scope>IDENTIFICATION</scope>
</reference>
<dbReference type="GO" id="GO:0005634">
    <property type="term" value="C:nucleus"/>
    <property type="evidence" value="ECO:0007669"/>
    <property type="project" value="UniProtKB-SubCell"/>
</dbReference>
<dbReference type="InParanoid" id="A0A6P7WPY8"/>
<protein>
    <submittedName>
        <fullName evidence="11">Induced myeloid leukemia cell differentiation protein Mcl-1</fullName>
    </submittedName>
</protein>
<dbReference type="Pfam" id="PF00452">
    <property type="entry name" value="Bcl-2"/>
    <property type="match status" value="1"/>
</dbReference>
<dbReference type="CDD" id="cd06845">
    <property type="entry name" value="Bcl-2_like"/>
    <property type="match status" value="1"/>
</dbReference>
<comment type="subcellular location">
    <subcellularLocation>
        <location evidence="2">Cytoplasm</location>
    </subcellularLocation>
    <subcellularLocation>
        <location evidence="1">Nucleus</location>
    </subcellularLocation>
</comment>
<dbReference type="InterPro" id="IPR036834">
    <property type="entry name" value="Bcl-2-like_sf"/>
</dbReference>
<dbReference type="OrthoDB" id="8932147at2759"/>
<evidence type="ECO:0000256" key="5">
    <source>
        <dbReference type="ARBA" id="ARBA00022703"/>
    </source>
</evidence>
<dbReference type="SUPFAM" id="SSF56854">
    <property type="entry name" value="Bcl-2 inhibitors of programmed cell death"/>
    <property type="match status" value="1"/>
</dbReference>
<comment type="similarity">
    <text evidence="3">Belongs to the Bcl-2 family.</text>
</comment>
<dbReference type="RefSeq" id="XP_030043166.1">
    <property type="nucleotide sequence ID" value="XM_030187306.1"/>
</dbReference>
<evidence type="ECO:0000313" key="11">
    <source>
        <dbReference type="RefSeq" id="XP_030043166.1"/>
    </source>
</evidence>
<dbReference type="Proteomes" id="UP000515156">
    <property type="component" value="Chromosome 14"/>
</dbReference>
<proteinExistence type="inferred from homology"/>
<dbReference type="GO" id="GO:0015267">
    <property type="term" value="F:channel activity"/>
    <property type="evidence" value="ECO:0007669"/>
    <property type="project" value="TreeGrafter"/>
</dbReference>
<dbReference type="GO" id="GO:0042981">
    <property type="term" value="P:regulation of apoptotic process"/>
    <property type="evidence" value="ECO:0007669"/>
    <property type="project" value="InterPro"/>
</dbReference>
<dbReference type="InterPro" id="IPR013281">
    <property type="entry name" value="Apop_reg_Mc1"/>
</dbReference>
<evidence type="ECO:0000256" key="7">
    <source>
        <dbReference type="SAM" id="MobiDB-lite"/>
    </source>
</evidence>
<feature type="domain" description="Bcl-2 Bcl-2 homology region 1-3" evidence="9">
    <location>
        <begin position="195"/>
        <end position="294"/>
    </location>
</feature>
<evidence type="ECO:0000256" key="2">
    <source>
        <dbReference type="ARBA" id="ARBA00004496"/>
    </source>
</evidence>
<dbReference type="PRINTS" id="PR01862">
    <property type="entry name" value="BCL2FAMILY"/>
</dbReference>
<dbReference type="FunCoup" id="A0A6P7WPY8">
    <property type="interactions" value="1396"/>
</dbReference>
<dbReference type="SMART" id="SM00337">
    <property type="entry name" value="BCL"/>
    <property type="match status" value="1"/>
</dbReference>
<organism evidence="10 11">
    <name type="scientific">Microcaecilia unicolor</name>
    <dbReference type="NCBI Taxonomy" id="1415580"/>
    <lineage>
        <taxon>Eukaryota</taxon>
        <taxon>Metazoa</taxon>
        <taxon>Chordata</taxon>
        <taxon>Craniata</taxon>
        <taxon>Vertebrata</taxon>
        <taxon>Euteleostomi</taxon>
        <taxon>Amphibia</taxon>
        <taxon>Gymnophiona</taxon>
        <taxon>Siphonopidae</taxon>
        <taxon>Microcaecilia</taxon>
    </lineage>
</organism>
<evidence type="ECO:0000256" key="6">
    <source>
        <dbReference type="ARBA" id="ARBA00023242"/>
    </source>
</evidence>
<keyword evidence="10" id="KW-1185">Reference proteome</keyword>
<dbReference type="GeneID" id="115457739"/>
<keyword evidence="8" id="KW-1133">Transmembrane helix</keyword>
<keyword evidence="4" id="KW-0963">Cytoplasm</keyword>
<name>A0A6P7WPY8_9AMPH</name>
<feature type="compositionally biased region" description="Acidic residues" evidence="7">
    <location>
        <begin position="84"/>
        <end position="93"/>
    </location>
</feature>
<dbReference type="PRINTS" id="PR01866">
    <property type="entry name" value="APOPREGMCL1"/>
</dbReference>
<keyword evidence="6" id="KW-0539">Nucleus</keyword>
<feature type="region of interest" description="Disordered" evidence="7">
    <location>
        <begin position="68"/>
        <end position="149"/>
    </location>
</feature>
<dbReference type="GO" id="GO:0008630">
    <property type="term" value="P:intrinsic apoptotic signaling pathway in response to DNA damage"/>
    <property type="evidence" value="ECO:0007669"/>
    <property type="project" value="TreeGrafter"/>
</dbReference>
<gene>
    <name evidence="11" type="primary">MCL1</name>
</gene>
<evidence type="ECO:0000259" key="9">
    <source>
        <dbReference type="SMART" id="SM00337"/>
    </source>
</evidence>
<accession>A0A6P7WPY8</accession>
<dbReference type="Gene3D" id="1.10.437.10">
    <property type="entry name" value="Blc2-like"/>
    <property type="match status" value="1"/>
</dbReference>
<dbReference type="CTD" id="4170"/>
<dbReference type="KEGG" id="muo:115457739"/>
<evidence type="ECO:0000256" key="3">
    <source>
        <dbReference type="ARBA" id="ARBA00009458"/>
    </source>
</evidence>